<dbReference type="Pfam" id="PF03921">
    <property type="entry name" value="ICAM_N"/>
    <property type="match status" value="1"/>
</dbReference>
<evidence type="ECO:0000256" key="7">
    <source>
        <dbReference type="ARBA" id="ARBA00022989"/>
    </source>
</evidence>
<comment type="similarity">
    <text evidence="2">Belongs to the immunoglobulin superfamily. ICAM family.</text>
</comment>
<dbReference type="PANTHER" id="PTHR13771:SF3">
    <property type="entry name" value="INTERCELLULAR ADHESION MOLECULE 2"/>
    <property type="match status" value="1"/>
</dbReference>
<keyword evidence="10" id="KW-0325">Glycoprotein</keyword>
<gene>
    <name evidence="16" type="primary">ICAM2</name>
</gene>
<keyword evidence="11" id="KW-0393">Immunoglobulin domain</keyword>
<evidence type="ECO:0000256" key="2">
    <source>
        <dbReference type="ARBA" id="ARBA00005925"/>
    </source>
</evidence>
<dbReference type="FunFam" id="2.60.40.10:FF:000194">
    <property type="entry name" value="Intercellular adhesion molecule 1"/>
    <property type="match status" value="1"/>
</dbReference>
<dbReference type="InterPro" id="IPR036179">
    <property type="entry name" value="Ig-like_dom_sf"/>
</dbReference>
<feature type="transmembrane region" description="Helical" evidence="13">
    <location>
        <begin position="268"/>
        <end position="292"/>
    </location>
</feature>
<evidence type="ECO:0000256" key="11">
    <source>
        <dbReference type="ARBA" id="ARBA00023319"/>
    </source>
</evidence>
<dbReference type="PROSITE" id="PS50835">
    <property type="entry name" value="IG_LIKE"/>
    <property type="match status" value="1"/>
</dbReference>
<dbReference type="Proteomes" id="UP000248480">
    <property type="component" value="Unplaced"/>
</dbReference>
<feature type="region of interest" description="Disordered" evidence="12">
    <location>
        <begin position="24"/>
        <end position="44"/>
    </location>
</feature>
<dbReference type="AlphaFoldDB" id="A0A2Y9DGQ6"/>
<dbReference type="PRINTS" id="PR01472">
    <property type="entry name" value="ICAMVCAM1"/>
</dbReference>
<keyword evidence="7 13" id="KW-1133">Transmembrane helix</keyword>
<name>A0A2Y9DGQ6_TRIMA</name>
<reference evidence="16" key="1">
    <citation type="submission" date="2025-08" db="UniProtKB">
        <authorList>
            <consortium name="RefSeq"/>
        </authorList>
    </citation>
    <scope>IDENTIFICATION</scope>
</reference>
<evidence type="ECO:0000256" key="10">
    <source>
        <dbReference type="ARBA" id="ARBA00023180"/>
    </source>
</evidence>
<keyword evidence="8 13" id="KW-0472">Membrane</keyword>
<keyword evidence="9" id="KW-1015">Disulfide bond</keyword>
<dbReference type="InParanoid" id="A0A2Y9DGQ6"/>
<evidence type="ECO:0000256" key="5">
    <source>
        <dbReference type="ARBA" id="ARBA00022737"/>
    </source>
</evidence>
<dbReference type="KEGG" id="tmu:101352703"/>
<protein>
    <submittedName>
        <fullName evidence="16">Intercellular adhesion molecule 2 isoform X1</fullName>
    </submittedName>
</protein>
<dbReference type="Gene3D" id="2.60.40.10">
    <property type="entry name" value="Immunoglobulins"/>
    <property type="match status" value="2"/>
</dbReference>
<dbReference type="InterPro" id="IPR013768">
    <property type="entry name" value="ICAM_N"/>
</dbReference>
<evidence type="ECO:0000256" key="8">
    <source>
        <dbReference type="ARBA" id="ARBA00023136"/>
    </source>
</evidence>
<dbReference type="InterPro" id="IPR003987">
    <property type="entry name" value="ICAM_VCAM_N"/>
</dbReference>
<evidence type="ECO:0000313" key="15">
    <source>
        <dbReference type="Proteomes" id="UP000248480"/>
    </source>
</evidence>
<evidence type="ECO:0000256" key="6">
    <source>
        <dbReference type="ARBA" id="ARBA00022889"/>
    </source>
</evidence>
<organism evidence="15 16">
    <name type="scientific">Trichechus manatus latirostris</name>
    <name type="common">Florida manatee</name>
    <dbReference type="NCBI Taxonomy" id="127582"/>
    <lineage>
        <taxon>Eukaryota</taxon>
        <taxon>Metazoa</taxon>
        <taxon>Chordata</taxon>
        <taxon>Craniata</taxon>
        <taxon>Vertebrata</taxon>
        <taxon>Euteleostomi</taxon>
        <taxon>Mammalia</taxon>
        <taxon>Eutheria</taxon>
        <taxon>Afrotheria</taxon>
        <taxon>Sirenia</taxon>
        <taxon>Trichechidae</taxon>
        <taxon>Trichechus</taxon>
    </lineage>
</organism>
<evidence type="ECO:0000256" key="4">
    <source>
        <dbReference type="ARBA" id="ARBA00022729"/>
    </source>
</evidence>
<dbReference type="CTD" id="3384"/>
<dbReference type="RefSeq" id="XP_004374272.2">
    <property type="nucleotide sequence ID" value="XM_004374215.2"/>
</dbReference>
<dbReference type="FunFam" id="2.60.40.10:FF:000338">
    <property type="entry name" value="intercellular adhesion molecule 5"/>
    <property type="match status" value="1"/>
</dbReference>
<dbReference type="InterPro" id="IPR047012">
    <property type="entry name" value="ICAM_VCAM"/>
</dbReference>
<evidence type="ECO:0000313" key="16">
    <source>
        <dbReference type="RefSeq" id="XP_004374272.2"/>
    </source>
</evidence>
<proteinExistence type="inferred from homology"/>
<dbReference type="GO" id="GO:0005886">
    <property type="term" value="C:plasma membrane"/>
    <property type="evidence" value="ECO:0007669"/>
    <property type="project" value="TreeGrafter"/>
</dbReference>
<dbReference type="GO" id="GO:0098609">
    <property type="term" value="P:cell-cell adhesion"/>
    <property type="evidence" value="ECO:0007669"/>
    <property type="project" value="InterPro"/>
</dbReference>
<evidence type="ECO:0000256" key="3">
    <source>
        <dbReference type="ARBA" id="ARBA00022692"/>
    </source>
</evidence>
<dbReference type="InterPro" id="IPR007110">
    <property type="entry name" value="Ig-like_dom"/>
</dbReference>
<keyword evidence="5" id="KW-0677">Repeat</keyword>
<keyword evidence="6" id="KW-0130">Cell adhesion</keyword>
<dbReference type="InterPro" id="IPR013783">
    <property type="entry name" value="Ig-like_fold"/>
</dbReference>
<evidence type="ECO:0000259" key="14">
    <source>
        <dbReference type="PROSITE" id="PS50835"/>
    </source>
</evidence>
<dbReference type="FunCoup" id="A0A2Y9DGQ6">
    <property type="interactions" value="416"/>
</dbReference>
<sequence length="322" mass="35372">MRGNAIINSKNAGNTGLQLLAATPDLHPPSLRRRPSAVPQRPPKMSSFSCWVLPAALLTLLCCPGSAEKAFEVYIWPEQVVVESSRSLEVNCSTNCAQPESGGLETSLTKTLLASQARWCQFLISDISQDTVLLCHFTCLGEQQSKNATISVYHPPKQVILKLQPTSVTIGNPFTIECSVPGVAPLESLTLTLLRGRETLYNQTFEGATVVPQEAVATLNVTAHREDGHHNFSCQAELDLRSRGGGIVRSISEPQVLEVYEPMQDNQMIIIVTVVSVLLFLFVTSVLLCFVFGQHWHQKRTGTYGVLAAWRRLPWAHQAQVA</sequence>
<keyword evidence="3 13" id="KW-0812">Transmembrane</keyword>
<keyword evidence="4" id="KW-0732">Signal</keyword>
<feature type="domain" description="Ig-like" evidence="14">
    <location>
        <begin position="156"/>
        <end position="252"/>
    </location>
</feature>
<accession>A0A2Y9DGQ6</accession>
<comment type="subcellular location">
    <subcellularLocation>
        <location evidence="1">Membrane</location>
        <topology evidence="1">Single-pass type I membrane protein</topology>
    </subcellularLocation>
</comment>
<dbReference type="PANTHER" id="PTHR13771">
    <property type="entry name" value="INTERCELLULAR ADHESION MOLECULE"/>
    <property type="match status" value="1"/>
</dbReference>
<evidence type="ECO:0000256" key="13">
    <source>
        <dbReference type="SAM" id="Phobius"/>
    </source>
</evidence>
<evidence type="ECO:0000256" key="9">
    <source>
        <dbReference type="ARBA" id="ARBA00023157"/>
    </source>
</evidence>
<evidence type="ECO:0000256" key="12">
    <source>
        <dbReference type="SAM" id="MobiDB-lite"/>
    </source>
</evidence>
<dbReference type="GO" id="GO:0005178">
    <property type="term" value="F:integrin binding"/>
    <property type="evidence" value="ECO:0007669"/>
    <property type="project" value="InterPro"/>
</dbReference>
<evidence type="ECO:0000256" key="1">
    <source>
        <dbReference type="ARBA" id="ARBA00004479"/>
    </source>
</evidence>
<dbReference type="SUPFAM" id="SSF48726">
    <property type="entry name" value="Immunoglobulin"/>
    <property type="match status" value="2"/>
</dbReference>
<dbReference type="STRING" id="127582.A0A2Y9DGQ6"/>
<dbReference type="GeneID" id="101352703"/>
<keyword evidence="15" id="KW-1185">Reference proteome</keyword>